<organism evidence="2 3">
    <name type="scientific">Neorhizobium phenanthreniclasticum</name>
    <dbReference type="NCBI Taxonomy" id="3157917"/>
    <lineage>
        <taxon>Bacteria</taxon>
        <taxon>Pseudomonadati</taxon>
        <taxon>Pseudomonadota</taxon>
        <taxon>Alphaproteobacteria</taxon>
        <taxon>Hyphomicrobiales</taxon>
        <taxon>Rhizobiaceae</taxon>
        <taxon>Rhizobium/Agrobacterium group</taxon>
        <taxon>Neorhizobium</taxon>
    </lineage>
</organism>
<dbReference type="Gene3D" id="3.40.630.30">
    <property type="match status" value="1"/>
</dbReference>
<evidence type="ECO:0000259" key="1">
    <source>
        <dbReference type="PROSITE" id="PS51186"/>
    </source>
</evidence>
<dbReference type="PANTHER" id="PTHR43792">
    <property type="entry name" value="GNAT FAMILY, PUTATIVE (AFU_ORTHOLOGUE AFUA_3G00765)-RELATED-RELATED"/>
    <property type="match status" value="1"/>
</dbReference>
<gene>
    <name evidence="2" type="ORF">ABK249_10965</name>
</gene>
<dbReference type="InterPro" id="IPR016181">
    <property type="entry name" value="Acyl_CoA_acyltransferase"/>
</dbReference>
<dbReference type="SUPFAM" id="SSF55729">
    <property type="entry name" value="Acyl-CoA N-acyltransferases (Nat)"/>
    <property type="match status" value="1"/>
</dbReference>
<dbReference type="Pfam" id="PF13302">
    <property type="entry name" value="Acetyltransf_3"/>
    <property type="match status" value="1"/>
</dbReference>
<reference evidence="2 3" key="1">
    <citation type="submission" date="2024-05" db="EMBL/GenBank/DDBJ databases">
        <title>Neorhizobium sp. Rsf11, a plant growth promoting and heavy metal resistant PAH-degrader.</title>
        <authorList>
            <person name="Golubev S.N."/>
            <person name="Muratova A.Y."/>
            <person name="Markelova M.I."/>
        </authorList>
    </citation>
    <scope>NUCLEOTIDE SEQUENCE [LARGE SCALE GENOMIC DNA]</scope>
    <source>
        <strain evidence="2 3">Rsf11</strain>
    </source>
</reference>
<proteinExistence type="predicted"/>
<evidence type="ECO:0000313" key="2">
    <source>
        <dbReference type="EMBL" id="MEQ1405453.1"/>
    </source>
</evidence>
<dbReference type="InterPro" id="IPR051531">
    <property type="entry name" value="N-acetyltransferase"/>
</dbReference>
<keyword evidence="3" id="KW-1185">Reference proteome</keyword>
<protein>
    <submittedName>
        <fullName evidence="2">GNAT family N-acetyltransferase</fullName>
    </submittedName>
</protein>
<comment type="caution">
    <text evidence="2">The sequence shown here is derived from an EMBL/GenBank/DDBJ whole genome shotgun (WGS) entry which is preliminary data.</text>
</comment>
<dbReference type="InterPro" id="IPR000182">
    <property type="entry name" value="GNAT_dom"/>
</dbReference>
<name>A0ABV0M196_9HYPH</name>
<dbReference type="RefSeq" id="WP_227702411.1">
    <property type="nucleotide sequence ID" value="NZ_JBEAAL010000006.1"/>
</dbReference>
<dbReference type="PANTHER" id="PTHR43792:SF16">
    <property type="entry name" value="N-ACETYLTRANSFERASE DOMAIN-CONTAINING PROTEIN"/>
    <property type="match status" value="1"/>
</dbReference>
<dbReference type="Proteomes" id="UP001496627">
    <property type="component" value="Unassembled WGS sequence"/>
</dbReference>
<evidence type="ECO:0000313" key="3">
    <source>
        <dbReference type="Proteomes" id="UP001496627"/>
    </source>
</evidence>
<accession>A0ABV0M196</accession>
<dbReference type="PROSITE" id="PS51186">
    <property type="entry name" value="GNAT"/>
    <property type="match status" value="1"/>
</dbReference>
<feature type="domain" description="N-acetyltransferase" evidence="1">
    <location>
        <begin position="38"/>
        <end position="200"/>
    </location>
</feature>
<sequence length="204" mass="22452">MNEPTGPVANSADFTFDPFEQATSRKGAGIPTIETERLILRPHRIEDFDAYAAFWADPEVVRFITGVPSTRENSWGRMLRVNGMWHLMGFGFLAIEEKATGRLLGEAGFQDMRRDFEPSIEGTLETGWALIPSAHGKGYATEAVGALLAWADAHFPGQRMTCIISPENQASLRLAAKFGFHEFARSNYHGPIVVLAREAGARAA</sequence>
<dbReference type="EMBL" id="JBEAAL010000006">
    <property type="protein sequence ID" value="MEQ1405453.1"/>
    <property type="molecule type" value="Genomic_DNA"/>
</dbReference>